<evidence type="ECO:0000313" key="5">
    <source>
        <dbReference type="EMBL" id="MEU0151666.1"/>
    </source>
</evidence>
<feature type="region of interest" description="Disordered" evidence="2">
    <location>
        <begin position="1"/>
        <end position="33"/>
    </location>
</feature>
<sequence>MTYPPPQDPWHGQAPPPPPPPHQQPTALFGAVPPYPMAQYPAAPPQQSWWRRLSRGAQIAIVTAGVLVFCCCGGVAIGAVADTPASTDKKDAAPASSAPNGGEAAAPAPAVVDVATPSAAASPTEAAPSESPSPSPSPQVEIRTVTATEKIAYSTRTVKDSTLPEGTKKVRTRGVAGARTLTYQVTITDGVQTGKKLVRSVVTKAPVTQVVAVGTKQTRQCDPNYSGACVPIASDVDCSGGSGNGPAYVDGPVYVEGRDIYDLDRDGDGVGCD</sequence>
<dbReference type="PROSITE" id="PS51109">
    <property type="entry name" value="G5"/>
    <property type="match status" value="1"/>
</dbReference>
<evidence type="ECO:0000259" key="4">
    <source>
        <dbReference type="PROSITE" id="PS51109"/>
    </source>
</evidence>
<feature type="region of interest" description="Disordered" evidence="2">
    <location>
        <begin position="84"/>
        <end position="142"/>
    </location>
</feature>
<accession>A0ABV2VFU3</accession>
<keyword evidence="6" id="KW-1185">Reference proteome</keyword>
<evidence type="ECO:0000256" key="1">
    <source>
        <dbReference type="ARBA" id="ARBA00022729"/>
    </source>
</evidence>
<dbReference type="Proteomes" id="UP001550348">
    <property type="component" value="Unassembled WGS sequence"/>
</dbReference>
<name>A0ABV2VFU3_9ACTN</name>
<protein>
    <submittedName>
        <fullName evidence="5">G5 domain-containing protein</fullName>
    </submittedName>
</protein>
<keyword evidence="1" id="KW-0732">Signal</keyword>
<comment type="caution">
    <text evidence="5">The sequence shown here is derived from an EMBL/GenBank/DDBJ whole genome shotgun (WGS) entry which is preliminary data.</text>
</comment>
<feature type="transmembrane region" description="Helical" evidence="3">
    <location>
        <begin position="59"/>
        <end position="81"/>
    </location>
</feature>
<feature type="compositionally biased region" description="Low complexity" evidence="2">
    <location>
        <begin position="93"/>
        <end position="130"/>
    </location>
</feature>
<keyword evidence="3" id="KW-0472">Membrane</keyword>
<evidence type="ECO:0000256" key="3">
    <source>
        <dbReference type="SAM" id="Phobius"/>
    </source>
</evidence>
<dbReference type="RefSeq" id="WP_355663703.1">
    <property type="nucleotide sequence ID" value="NZ_JBEXRX010000011.1"/>
</dbReference>
<dbReference type="EMBL" id="JBEXRX010000011">
    <property type="protein sequence ID" value="MEU0151666.1"/>
    <property type="molecule type" value="Genomic_DNA"/>
</dbReference>
<dbReference type="Pfam" id="PF07501">
    <property type="entry name" value="G5"/>
    <property type="match status" value="1"/>
</dbReference>
<proteinExistence type="predicted"/>
<organism evidence="5 6">
    <name type="scientific">Micromonospora fulviviridis</name>
    <dbReference type="NCBI Taxonomy" id="47860"/>
    <lineage>
        <taxon>Bacteria</taxon>
        <taxon>Bacillati</taxon>
        <taxon>Actinomycetota</taxon>
        <taxon>Actinomycetes</taxon>
        <taxon>Micromonosporales</taxon>
        <taxon>Micromonosporaceae</taxon>
        <taxon>Micromonospora</taxon>
    </lineage>
</organism>
<feature type="domain" description="G5" evidence="4">
    <location>
        <begin position="137"/>
        <end position="217"/>
    </location>
</feature>
<evidence type="ECO:0000256" key="2">
    <source>
        <dbReference type="SAM" id="MobiDB-lite"/>
    </source>
</evidence>
<dbReference type="SMART" id="SM01208">
    <property type="entry name" value="G5"/>
    <property type="match status" value="1"/>
</dbReference>
<keyword evidence="3" id="KW-0812">Transmembrane</keyword>
<dbReference type="InterPro" id="IPR011098">
    <property type="entry name" value="G5_dom"/>
</dbReference>
<evidence type="ECO:0000313" key="6">
    <source>
        <dbReference type="Proteomes" id="UP001550348"/>
    </source>
</evidence>
<reference evidence="5 6" key="1">
    <citation type="submission" date="2024-06" db="EMBL/GenBank/DDBJ databases">
        <title>The Natural Products Discovery Center: Release of the First 8490 Sequenced Strains for Exploring Actinobacteria Biosynthetic Diversity.</title>
        <authorList>
            <person name="Kalkreuter E."/>
            <person name="Kautsar S.A."/>
            <person name="Yang D."/>
            <person name="Bader C.D."/>
            <person name="Teijaro C.N."/>
            <person name="Fluegel L."/>
            <person name="Davis C.M."/>
            <person name="Simpson J.R."/>
            <person name="Lauterbach L."/>
            <person name="Steele A.D."/>
            <person name="Gui C."/>
            <person name="Meng S."/>
            <person name="Li G."/>
            <person name="Viehrig K."/>
            <person name="Ye F."/>
            <person name="Su P."/>
            <person name="Kiefer A.F."/>
            <person name="Nichols A."/>
            <person name="Cepeda A.J."/>
            <person name="Yan W."/>
            <person name="Fan B."/>
            <person name="Jiang Y."/>
            <person name="Adhikari A."/>
            <person name="Zheng C.-J."/>
            <person name="Schuster L."/>
            <person name="Cowan T.M."/>
            <person name="Smanski M.J."/>
            <person name="Chevrette M.G."/>
            <person name="De Carvalho L.P.S."/>
            <person name="Shen B."/>
        </authorList>
    </citation>
    <scope>NUCLEOTIDE SEQUENCE [LARGE SCALE GENOMIC DNA]</scope>
    <source>
        <strain evidence="5 6">NPDC006286</strain>
    </source>
</reference>
<keyword evidence="3" id="KW-1133">Transmembrane helix</keyword>
<gene>
    <name evidence="5" type="ORF">ABZ071_07015</name>
</gene>
<feature type="compositionally biased region" description="Pro residues" evidence="2">
    <location>
        <begin position="1"/>
        <end position="23"/>
    </location>
</feature>
<dbReference type="Gene3D" id="2.20.230.10">
    <property type="entry name" value="Resuscitation-promoting factor rpfb"/>
    <property type="match status" value="1"/>
</dbReference>